<organism evidence="1 3">
    <name type="scientific">Pseudanabaena biceps PCC 7429</name>
    <dbReference type="NCBI Taxonomy" id="927668"/>
    <lineage>
        <taxon>Bacteria</taxon>
        <taxon>Bacillati</taxon>
        <taxon>Cyanobacteriota</taxon>
        <taxon>Cyanophyceae</taxon>
        <taxon>Pseudanabaenales</taxon>
        <taxon>Pseudanabaenaceae</taxon>
        <taxon>Pseudanabaena</taxon>
    </lineage>
</organism>
<protein>
    <submittedName>
        <fullName evidence="1">Uncharacterized protein</fullName>
    </submittedName>
</protein>
<keyword evidence="3" id="KW-1185">Reference proteome</keyword>
<dbReference type="AlphaFoldDB" id="L8MUZ4"/>
<dbReference type="Proteomes" id="UP000011201">
    <property type="component" value="Unassembled WGS sequence"/>
</dbReference>
<proteinExistence type="predicted"/>
<evidence type="ECO:0000313" key="1">
    <source>
        <dbReference type="EMBL" id="ELS30270.1"/>
    </source>
</evidence>
<reference evidence="1 3" key="1">
    <citation type="journal article" date="2013" name="Proc. Natl. Acad. Sci. U.S.A.">
        <title>Improving the coverage of the cyanobacterial phylum using diversity-driven genome sequencing.</title>
        <authorList>
            <person name="Shih P.M."/>
            <person name="Wu D."/>
            <person name="Latifi A."/>
            <person name="Axen S.D."/>
            <person name="Fewer D.P."/>
            <person name="Talla E."/>
            <person name="Calteau A."/>
            <person name="Cai F."/>
            <person name="Tandeau de Marsac N."/>
            <person name="Rippka R."/>
            <person name="Herdman M."/>
            <person name="Sivonen K."/>
            <person name="Coursin T."/>
            <person name="Laurent T."/>
            <person name="Goodwin L."/>
            <person name="Nolan M."/>
            <person name="Davenport K.W."/>
            <person name="Han C.S."/>
            <person name="Rubin E.M."/>
            <person name="Eisen J.A."/>
            <person name="Woyke T."/>
            <person name="Gugger M."/>
            <person name="Kerfeld C.A."/>
        </authorList>
    </citation>
    <scope>NUCLEOTIDE SEQUENCE [LARGE SCALE GENOMIC DNA]</scope>
    <source>
        <strain evidence="1 3">PCC 7429</strain>
    </source>
</reference>
<dbReference type="EMBL" id="ALWB01000085">
    <property type="protein sequence ID" value="ELS32610.1"/>
    <property type="molecule type" value="Genomic_DNA"/>
</dbReference>
<name>L8MUZ4_9CYAN</name>
<gene>
    <name evidence="2" type="ORF">Pse7429DRAFT_2923</name>
    <name evidence="1" type="ORF">Pse7429DRAFT_4746</name>
</gene>
<evidence type="ECO:0000313" key="3">
    <source>
        <dbReference type="Proteomes" id="UP000011201"/>
    </source>
</evidence>
<sequence length="42" mass="5036">MFHHKLSNYAFTVLCAQTQTKEIFESVEKQRFQEFPWSLDLG</sequence>
<dbReference type="EMBL" id="ALWB01000372">
    <property type="protein sequence ID" value="ELS30270.1"/>
    <property type="molecule type" value="Genomic_DNA"/>
</dbReference>
<comment type="caution">
    <text evidence="1">The sequence shown here is derived from an EMBL/GenBank/DDBJ whole genome shotgun (WGS) entry which is preliminary data.</text>
</comment>
<dbReference type="PATRIC" id="fig|927668.3.peg.5229"/>
<accession>L8MUZ4</accession>
<evidence type="ECO:0000313" key="2">
    <source>
        <dbReference type="EMBL" id="ELS32610.1"/>
    </source>
</evidence>